<feature type="compositionally biased region" description="Low complexity" evidence="1">
    <location>
        <begin position="515"/>
        <end position="526"/>
    </location>
</feature>
<dbReference type="STRING" id="1196081.A0A364LBB3"/>
<name>A0A364LBB3_TALAM</name>
<evidence type="ECO:0000313" key="4">
    <source>
        <dbReference type="Proteomes" id="UP000249363"/>
    </source>
</evidence>
<gene>
    <name evidence="3" type="ORF">BHQ10_009132</name>
</gene>
<feature type="region of interest" description="Disordered" evidence="1">
    <location>
        <begin position="238"/>
        <end position="284"/>
    </location>
</feature>
<feature type="domain" description="VOC" evidence="2">
    <location>
        <begin position="2"/>
        <end position="122"/>
    </location>
</feature>
<sequence length="710" mass="75695">MPLSHLTLTVSHLPTSTSFFLSCLQPLGYKFIGRHDEYIGFGSKADEPADFWLAQEQPGTPAGAAHIAFPAPSKEAVNTFFISALKAGGTIHGEPKCRDTETGYFSAAVVDFDGNSIEAVYRPDPASSTTKSETGSVARSERTTTRGPSALQTIKNGSVVSRARSVRTTEDRAVQAAIENIPPSRVKMLDQQAPAYQQQQAYAPAQQSSDNSISAKTIIGTLLGATAGAALAYAMIKGDSSSNSSSPPQSSAPVPAPAPSQYIQQPLPPQQQQPQQRLQQQPHQMSMSLPMLMPMLGPAPGYQEQQQQQPVYRALEAPPTVLAPSQAARSVYTANDAISAYTRSTAPKSKSPRADTIYEETEYYPPITEGSVARSIYSQESSTINGGGSSGGVRRTSNGSIYATRDLPIRAIEYGMSTISTSQHSQSRSEKVRSKSYPCDPSTFISSYAETRQQQQQGHIIGEAESDFSSISTIKPVAKSVASSHRSSATMKSSSKHSTHRHEEDLIDARGGGSTASSTRTSASAAHKVALPDSRPGSTYTSATKTSKRSSATTIKDLRRDRDLVDAYEIPLPASAAPSTVFLDAVVDITPEDSISQVGVSSHSHHQDNTNKSSSGRSHRSRSGPSSQSQAPSSASKREKDEDSGSKFDQPLKPSDSISQVSSNHRHSSHHSHHSHSHGGHRGSSRVSTSERSGSGKKSHSGGSVRSGHY</sequence>
<dbReference type="AlphaFoldDB" id="A0A364LBB3"/>
<organism evidence="3 4">
    <name type="scientific">Talaromyces amestolkiae</name>
    <dbReference type="NCBI Taxonomy" id="1196081"/>
    <lineage>
        <taxon>Eukaryota</taxon>
        <taxon>Fungi</taxon>
        <taxon>Dikarya</taxon>
        <taxon>Ascomycota</taxon>
        <taxon>Pezizomycotina</taxon>
        <taxon>Eurotiomycetes</taxon>
        <taxon>Eurotiomycetidae</taxon>
        <taxon>Eurotiales</taxon>
        <taxon>Trichocomaceae</taxon>
        <taxon>Talaromyces</taxon>
        <taxon>Talaromyces sect. Talaromyces</taxon>
    </lineage>
</organism>
<evidence type="ECO:0000259" key="2">
    <source>
        <dbReference type="PROSITE" id="PS51819"/>
    </source>
</evidence>
<dbReference type="EMBL" id="MIKG01000022">
    <property type="protein sequence ID" value="RAO73120.1"/>
    <property type="molecule type" value="Genomic_DNA"/>
</dbReference>
<feature type="compositionally biased region" description="Low complexity" evidence="1">
    <location>
        <begin position="482"/>
        <end position="493"/>
    </location>
</feature>
<feature type="region of interest" description="Disordered" evidence="1">
    <location>
        <begin position="596"/>
        <end position="710"/>
    </location>
</feature>
<dbReference type="RefSeq" id="XP_040737634.1">
    <property type="nucleotide sequence ID" value="XM_040882015.1"/>
</dbReference>
<dbReference type="SUPFAM" id="SSF54593">
    <property type="entry name" value="Glyoxalase/Bleomycin resistance protein/Dihydroxybiphenyl dioxygenase"/>
    <property type="match status" value="1"/>
</dbReference>
<dbReference type="OrthoDB" id="10249419at2759"/>
<feature type="compositionally biased region" description="Basic and acidic residues" evidence="1">
    <location>
        <begin position="636"/>
        <end position="646"/>
    </location>
</feature>
<proteinExistence type="predicted"/>
<feature type="compositionally biased region" description="Low complexity" evidence="1">
    <location>
        <begin position="240"/>
        <end position="253"/>
    </location>
</feature>
<feature type="compositionally biased region" description="Low complexity" evidence="1">
    <location>
        <begin position="623"/>
        <end position="635"/>
    </location>
</feature>
<feature type="compositionally biased region" description="Polar residues" evidence="1">
    <location>
        <begin position="126"/>
        <end position="137"/>
    </location>
</feature>
<protein>
    <recommendedName>
        <fullName evidence="2">VOC domain-containing protein</fullName>
    </recommendedName>
</protein>
<feature type="region of interest" description="Disordered" evidence="1">
    <location>
        <begin position="121"/>
        <end position="147"/>
    </location>
</feature>
<comment type="caution">
    <text evidence="3">The sequence shown here is derived from an EMBL/GenBank/DDBJ whole genome shotgun (WGS) entry which is preliminary data.</text>
</comment>
<feature type="region of interest" description="Disordered" evidence="1">
    <location>
        <begin position="479"/>
        <end position="555"/>
    </location>
</feature>
<dbReference type="CDD" id="cd07262">
    <property type="entry name" value="VOC_like"/>
    <property type="match status" value="1"/>
</dbReference>
<dbReference type="Proteomes" id="UP000249363">
    <property type="component" value="Unassembled WGS sequence"/>
</dbReference>
<feature type="compositionally biased region" description="Low complexity" evidence="1">
    <location>
        <begin position="701"/>
        <end position="710"/>
    </location>
</feature>
<evidence type="ECO:0000313" key="3">
    <source>
        <dbReference type="EMBL" id="RAO73120.1"/>
    </source>
</evidence>
<feature type="region of interest" description="Disordered" evidence="1">
    <location>
        <begin position="380"/>
        <end position="399"/>
    </location>
</feature>
<evidence type="ECO:0000256" key="1">
    <source>
        <dbReference type="SAM" id="MobiDB-lite"/>
    </source>
</evidence>
<dbReference type="Gene3D" id="3.10.180.10">
    <property type="entry name" value="2,3-Dihydroxybiphenyl 1,2-Dioxygenase, domain 1"/>
    <property type="match status" value="1"/>
</dbReference>
<dbReference type="InterPro" id="IPR029068">
    <property type="entry name" value="Glyas_Bleomycin-R_OHBP_Dase"/>
</dbReference>
<accession>A0A364LBB3</accession>
<dbReference type="PANTHER" id="PTHR35006">
    <property type="entry name" value="GLYOXALASE FAMILY PROTEIN (AFU_ORTHOLOGUE AFUA_5G14830)"/>
    <property type="match status" value="1"/>
</dbReference>
<dbReference type="PANTHER" id="PTHR35006:SF3">
    <property type="entry name" value="GLYOXALASE FAMILY PROTEIN (AFU_ORTHOLOGUE AFUA_3G06020)"/>
    <property type="match status" value="1"/>
</dbReference>
<reference evidence="3 4" key="1">
    <citation type="journal article" date="2017" name="Biotechnol. Biofuels">
        <title>Differential beta-glucosidase expression as a function of carbon source availability in Talaromyces amestolkiae: a genomic and proteomic approach.</title>
        <authorList>
            <person name="de Eugenio L.I."/>
            <person name="Mendez-Liter J.A."/>
            <person name="Nieto-Dominguez M."/>
            <person name="Alonso L."/>
            <person name="Gil-Munoz J."/>
            <person name="Barriuso J."/>
            <person name="Prieto A."/>
            <person name="Martinez M.J."/>
        </authorList>
    </citation>
    <scope>NUCLEOTIDE SEQUENCE [LARGE SCALE GENOMIC DNA]</scope>
    <source>
        <strain evidence="3 4">CIB</strain>
    </source>
</reference>
<dbReference type="GeneID" id="63798346"/>
<keyword evidence="4" id="KW-1185">Reference proteome</keyword>
<feature type="compositionally biased region" description="Low complexity" evidence="1">
    <location>
        <begin position="538"/>
        <end position="554"/>
    </location>
</feature>
<dbReference type="InterPro" id="IPR037523">
    <property type="entry name" value="VOC_core"/>
</dbReference>
<feature type="compositionally biased region" description="Low complexity" evidence="1">
    <location>
        <begin position="272"/>
        <end position="284"/>
    </location>
</feature>
<dbReference type="PROSITE" id="PS51819">
    <property type="entry name" value="VOC"/>
    <property type="match status" value="1"/>
</dbReference>
<feature type="compositionally biased region" description="Basic residues" evidence="1">
    <location>
        <begin position="664"/>
        <end position="684"/>
    </location>
</feature>